<dbReference type="InterPro" id="IPR027417">
    <property type="entry name" value="P-loop_NTPase"/>
</dbReference>
<dbReference type="PROSITE" id="PS00211">
    <property type="entry name" value="ABC_TRANSPORTER_1"/>
    <property type="match status" value="1"/>
</dbReference>
<keyword evidence="13" id="KW-1185">Reference proteome</keyword>
<feature type="transmembrane region" description="Helical" evidence="10">
    <location>
        <begin position="1104"/>
        <end position="1124"/>
    </location>
</feature>
<evidence type="ECO:0000313" key="12">
    <source>
        <dbReference type="EMBL" id="BBH26392.1"/>
    </source>
</evidence>
<keyword evidence="5" id="KW-0547">Nucleotide-binding</keyword>
<feature type="transmembrane region" description="Helical" evidence="10">
    <location>
        <begin position="1057"/>
        <end position="1084"/>
    </location>
</feature>
<dbReference type="InterPro" id="IPR003838">
    <property type="entry name" value="ABC3_permease_C"/>
</dbReference>
<dbReference type="InterPro" id="IPR017911">
    <property type="entry name" value="MacB-like_ATP-bd"/>
</dbReference>
<evidence type="ECO:0000256" key="2">
    <source>
        <dbReference type="ARBA" id="ARBA00022448"/>
    </source>
</evidence>
<keyword evidence="8 10" id="KW-0472">Membrane</keyword>
<evidence type="ECO:0000256" key="3">
    <source>
        <dbReference type="ARBA" id="ARBA00022475"/>
    </source>
</evidence>
<keyword evidence="6" id="KW-0067">ATP-binding</keyword>
<evidence type="ECO:0000256" key="9">
    <source>
        <dbReference type="ARBA" id="ARBA00038388"/>
    </source>
</evidence>
<dbReference type="EMBL" id="AP019309">
    <property type="protein sequence ID" value="BBH26392.1"/>
    <property type="molecule type" value="Genomic_DNA"/>
</dbReference>
<dbReference type="AlphaFoldDB" id="A0A3G9J6Y7"/>
<dbReference type="GO" id="GO:0005886">
    <property type="term" value="C:plasma membrane"/>
    <property type="evidence" value="ECO:0007669"/>
    <property type="project" value="UniProtKB-SubCell"/>
</dbReference>
<accession>A0A3G9J6Y7</accession>
<evidence type="ECO:0000256" key="1">
    <source>
        <dbReference type="ARBA" id="ARBA00004429"/>
    </source>
</evidence>
<feature type="transmembrane region" description="Helical" evidence="10">
    <location>
        <begin position="264"/>
        <end position="283"/>
    </location>
</feature>
<evidence type="ECO:0000256" key="10">
    <source>
        <dbReference type="SAM" id="Phobius"/>
    </source>
</evidence>
<dbReference type="InterPro" id="IPR003593">
    <property type="entry name" value="AAA+_ATPase"/>
</dbReference>
<evidence type="ECO:0000259" key="11">
    <source>
        <dbReference type="PROSITE" id="PS50893"/>
    </source>
</evidence>
<evidence type="ECO:0000256" key="5">
    <source>
        <dbReference type="ARBA" id="ARBA00022741"/>
    </source>
</evidence>
<name>A0A3G9J6Y7_9FIRM</name>
<comment type="subcellular location">
    <subcellularLocation>
        <location evidence="1">Cell inner membrane</location>
        <topology evidence="1">Multi-pass membrane protein</topology>
    </subcellularLocation>
</comment>
<gene>
    <name evidence="12" type="ORF">SG0102_13260</name>
</gene>
<dbReference type="InParanoid" id="A0A3G9J6Y7"/>
<evidence type="ECO:0000256" key="8">
    <source>
        <dbReference type="ARBA" id="ARBA00023136"/>
    </source>
</evidence>
<sequence length="1142" mass="125767">MLEIKAIEKVYHTGSLDQVALNKVSIAFRDSEFVAILGPSGSGKTTLLNVIGGLDRYDDGDLVINGVSTKEYKDRDWDTYRNHTIGFVFQSYNLIAHQSILSNVELALTISGMSRDKRTEKAKAALERVGLGDHIHKKPSELSGGQMQRVAIARALVNDPDIVLADEPTGALDSETSVQIMDILKEIAQDRLVVMVTHNPELAHQYAERIVTIKDGEIISDTNPYQPPKHAQVADMPKKKASMSFLTALSLSFNNLWTKKARTFLVSFAGSIGIIGIALIMALSSGVNAYIEGLEEKTLAQYPMTISKTSMDLSAMMGNNTPQAKKGQAAESQTISSMLNGSSTNDLAHFRDYLESNPQNIKKAVNDIEYSYDLTPTVFRQKKGKIIQVQPNNALSQLGIGSSMSSMMGLGDTQIFHALPGNKAIYQDQYKIKEGKWPTNKNEVIVVLGRKNTISDLTLYGMGLRNPETLEAQIKAFQKGKTTKKSKPKTYELKSFLNRSFTFLPPAALYTYNSKQKTWNDHSTDQKLLAKQIKKGIHVKIVGVASPKDQTENGMLSSGISYLPEIDTTLREQAKTYDVVKTQLKHPKINIFTNESFGKSNVKKAFDPSHMFTIDAKKVSSAFQVNKNAAGNLSNMKIDPRTLQSSINPQAFASLMPKLDVTSLLSSVKFNLPEKQTQQLLTTIVQGYGDYLTSHHILDEKKLQQTMTDFLTSDEFKKAMANSTTSNTKSLQETRNVLSKTMQDIAKGYLAYAQKQAHPENFEENFNHYMNSPEVNTLVTSSVNQLTPNASQNQLDDKTIQAVSQAFRHYLKKANLPTSKQLGEAFTAYVRTPKVSSAISKVAMSAINTKDLEKAMQKQMQASSSGMQKAMTTMMASLTKGIAAQIQKSMGALMSNPSSLMSFDPTAFAKAIKMNLSEQDLKALMNSLMNSSDTTYEDNLKSLGYASKDQLSTITVYPKDFSRKKKVEKVLASYNKEMKAQKLKKRVITYNDTMGLMLKNFTSMVNTISYVLVALVSISLVVSSIMIGVITYISVLERRKEIGILRAIGASKRNVAQVFNAETIITGALSGVIGIAIATALMPVMTKIVQTVSKRPDIVTTLPIPYAFGLIVISIVLTLIGGIIPSRRASRSDPVSALRSSD</sequence>
<keyword evidence="4 10" id="KW-0812">Transmembrane</keyword>
<dbReference type="SMART" id="SM00382">
    <property type="entry name" value="AAA"/>
    <property type="match status" value="1"/>
</dbReference>
<dbReference type="InterPro" id="IPR017871">
    <property type="entry name" value="ABC_transporter-like_CS"/>
</dbReference>
<evidence type="ECO:0000313" key="13">
    <source>
        <dbReference type="Proteomes" id="UP000268059"/>
    </source>
</evidence>
<dbReference type="GO" id="GO:0022857">
    <property type="term" value="F:transmembrane transporter activity"/>
    <property type="evidence" value="ECO:0007669"/>
    <property type="project" value="UniProtKB-ARBA"/>
</dbReference>
<keyword evidence="7 10" id="KW-1133">Transmembrane helix</keyword>
<evidence type="ECO:0000256" key="6">
    <source>
        <dbReference type="ARBA" id="ARBA00022840"/>
    </source>
</evidence>
<reference evidence="12 13" key="1">
    <citation type="submission" date="2018-11" db="EMBL/GenBank/DDBJ databases">
        <title>Novel Erysipelotrichaceae bacterium isolated from small intestine of a swine.</title>
        <authorList>
            <person name="Kim J.S."/>
            <person name="Choe H."/>
            <person name="Lee Y.R."/>
            <person name="Kim K.M."/>
            <person name="Park D.S."/>
        </authorList>
    </citation>
    <scope>NUCLEOTIDE SEQUENCE [LARGE SCALE GENOMIC DNA]</scope>
    <source>
        <strain evidence="12 13">SG0102</strain>
    </source>
</reference>
<keyword evidence="2" id="KW-0813">Transport</keyword>
<keyword evidence="3" id="KW-1003">Cell membrane</keyword>
<dbReference type="GO" id="GO:0098796">
    <property type="term" value="C:membrane protein complex"/>
    <property type="evidence" value="ECO:0007669"/>
    <property type="project" value="UniProtKB-ARBA"/>
</dbReference>
<dbReference type="RefSeq" id="WP_162300188.1">
    <property type="nucleotide sequence ID" value="NZ_AP019309.1"/>
</dbReference>
<dbReference type="InterPro" id="IPR003439">
    <property type="entry name" value="ABC_transporter-like_ATP-bd"/>
</dbReference>
<dbReference type="KEGG" id="ebm:SG0102_13260"/>
<dbReference type="Proteomes" id="UP000268059">
    <property type="component" value="Chromosome"/>
</dbReference>
<dbReference type="PANTHER" id="PTHR42798:SF6">
    <property type="entry name" value="CELL DIVISION ATP-BINDING PROTEIN FTSE"/>
    <property type="match status" value="1"/>
</dbReference>
<dbReference type="PROSITE" id="PS50893">
    <property type="entry name" value="ABC_TRANSPORTER_2"/>
    <property type="match status" value="1"/>
</dbReference>
<dbReference type="Pfam" id="PF00005">
    <property type="entry name" value="ABC_tran"/>
    <property type="match status" value="1"/>
</dbReference>
<dbReference type="GO" id="GO:0016887">
    <property type="term" value="F:ATP hydrolysis activity"/>
    <property type="evidence" value="ECO:0007669"/>
    <property type="project" value="InterPro"/>
</dbReference>
<evidence type="ECO:0000256" key="4">
    <source>
        <dbReference type="ARBA" id="ARBA00022692"/>
    </source>
</evidence>
<dbReference type="Pfam" id="PF02687">
    <property type="entry name" value="FtsX"/>
    <property type="match status" value="1"/>
</dbReference>
<protein>
    <recommendedName>
        <fullName evidence="11">ABC transporter domain-containing protein</fullName>
    </recommendedName>
</protein>
<feature type="domain" description="ABC transporter" evidence="11">
    <location>
        <begin position="2"/>
        <end position="240"/>
    </location>
</feature>
<dbReference type="PANTHER" id="PTHR42798">
    <property type="entry name" value="LIPOPROTEIN-RELEASING SYSTEM ATP-BINDING PROTEIN LOLD"/>
    <property type="match status" value="1"/>
</dbReference>
<feature type="transmembrane region" description="Helical" evidence="10">
    <location>
        <begin position="1008"/>
        <end position="1036"/>
    </location>
</feature>
<dbReference type="CDD" id="cd03255">
    <property type="entry name" value="ABC_MJ0796_LolCDE_FtsE"/>
    <property type="match status" value="1"/>
</dbReference>
<dbReference type="SUPFAM" id="SSF52540">
    <property type="entry name" value="P-loop containing nucleoside triphosphate hydrolases"/>
    <property type="match status" value="1"/>
</dbReference>
<proteinExistence type="inferred from homology"/>
<organism evidence="12 13">
    <name type="scientific">Intestinibaculum porci</name>
    <dbReference type="NCBI Taxonomy" id="2487118"/>
    <lineage>
        <taxon>Bacteria</taxon>
        <taxon>Bacillati</taxon>
        <taxon>Bacillota</taxon>
        <taxon>Erysipelotrichia</taxon>
        <taxon>Erysipelotrichales</taxon>
        <taxon>Erysipelotrichaceae</taxon>
        <taxon>Intestinibaculum</taxon>
    </lineage>
</organism>
<comment type="similarity">
    <text evidence="9">Belongs to the ABC transporter superfamily. Macrolide exporter (TC 3.A.1.122) family.</text>
</comment>
<evidence type="ECO:0000256" key="7">
    <source>
        <dbReference type="ARBA" id="ARBA00022989"/>
    </source>
</evidence>
<dbReference type="Gene3D" id="3.40.50.300">
    <property type="entry name" value="P-loop containing nucleotide triphosphate hydrolases"/>
    <property type="match status" value="1"/>
</dbReference>
<dbReference type="GO" id="GO:0005524">
    <property type="term" value="F:ATP binding"/>
    <property type="evidence" value="ECO:0007669"/>
    <property type="project" value="UniProtKB-KW"/>
</dbReference>
<dbReference type="FunFam" id="3.40.50.300:FF:000032">
    <property type="entry name" value="Export ABC transporter ATP-binding protein"/>
    <property type="match status" value="1"/>
</dbReference>